<organism evidence="1 2">
    <name type="scientific">Christiangramia flava JLT2011</name>
    <dbReference type="NCBI Taxonomy" id="1229726"/>
    <lineage>
        <taxon>Bacteria</taxon>
        <taxon>Pseudomonadati</taxon>
        <taxon>Bacteroidota</taxon>
        <taxon>Flavobacteriia</taxon>
        <taxon>Flavobacteriales</taxon>
        <taxon>Flavobacteriaceae</taxon>
        <taxon>Christiangramia</taxon>
    </lineage>
</organism>
<protein>
    <submittedName>
        <fullName evidence="1">ATP synthase protein I2</fullName>
    </submittedName>
</protein>
<dbReference type="OrthoDB" id="1448441at2"/>
<name>A0A1L7I384_9FLAO</name>
<dbReference type="STRING" id="1229726.GRFL_1345"/>
<dbReference type="EMBL" id="CP016359">
    <property type="protein sequence ID" value="APU68069.1"/>
    <property type="molecule type" value="Genomic_DNA"/>
</dbReference>
<dbReference type="AlphaFoldDB" id="A0A1L7I384"/>
<evidence type="ECO:0000313" key="2">
    <source>
        <dbReference type="Proteomes" id="UP000186230"/>
    </source>
</evidence>
<evidence type="ECO:0000313" key="1">
    <source>
        <dbReference type="EMBL" id="APU68069.1"/>
    </source>
</evidence>
<dbReference type="RefSeq" id="WP_083643880.1">
    <property type="nucleotide sequence ID" value="NZ_AMRU01000002.1"/>
</dbReference>
<sequence>MKQQITAFLRILLPFTIGLAILHYLILHFVLHLDLYYNIWLIYLFHALITFGIYLALVFVHESFKEKTGFAFMAGSLFKMLLSVLFLLPLMLSDFEKPLNDIFSFFIPYFLYLILETLFAVKLINSK</sequence>
<reference evidence="1 2" key="1">
    <citation type="submission" date="2016-07" db="EMBL/GenBank/DDBJ databases">
        <title>Multi-omics approach to identify versatile polysaccharide utilization systems of a marine flavobacterium Gramella flava.</title>
        <authorList>
            <person name="Tang K."/>
        </authorList>
    </citation>
    <scope>NUCLEOTIDE SEQUENCE [LARGE SCALE GENOMIC DNA]</scope>
    <source>
        <strain evidence="1 2">JLT2011</strain>
    </source>
</reference>
<keyword evidence="2" id="KW-1185">Reference proteome</keyword>
<dbReference type="Proteomes" id="UP000186230">
    <property type="component" value="Chromosome"/>
</dbReference>
<accession>A0A1L7I384</accession>
<proteinExistence type="predicted"/>
<dbReference type="KEGG" id="gfl:GRFL_1345"/>
<gene>
    <name evidence="1" type="ORF">GRFL_1345</name>
</gene>